<dbReference type="OrthoDB" id="741455at2"/>
<dbReference type="InterPro" id="IPR013656">
    <property type="entry name" value="PAS_4"/>
</dbReference>
<keyword evidence="4" id="KW-0808">Transferase</keyword>
<dbReference type="InterPro" id="IPR005467">
    <property type="entry name" value="His_kinase_dom"/>
</dbReference>
<dbReference type="Pfam" id="PF08448">
    <property type="entry name" value="PAS_4"/>
    <property type="match status" value="2"/>
</dbReference>
<gene>
    <name evidence="10" type="ORF">FAZ15_20065</name>
</gene>
<feature type="domain" description="PAC" evidence="9">
    <location>
        <begin position="271"/>
        <end position="327"/>
    </location>
</feature>
<protein>
    <recommendedName>
        <fullName evidence="2">histidine kinase</fullName>
        <ecNumber evidence="2">2.7.13.3</ecNumber>
    </recommendedName>
</protein>
<organism evidence="10 11">
    <name type="scientific">Sphingobacterium olei</name>
    <dbReference type="NCBI Taxonomy" id="2571155"/>
    <lineage>
        <taxon>Bacteria</taxon>
        <taxon>Pseudomonadati</taxon>
        <taxon>Bacteroidota</taxon>
        <taxon>Sphingobacteriia</taxon>
        <taxon>Sphingobacteriales</taxon>
        <taxon>Sphingobacteriaceae</taxon>
        <taxon>Sphingobacterium</taxon>
    </lineage>
</organism>
<reference evidence="10 11" key="1">
    <citation type="submission" date="2019-04" db="EMBL/GenBank/DDBJ databases">
        <title>Sphingobacterium olei sp. nov., isolated from oil-contaminated soil.</title>
        <authorList>
            <person name="Liu B."/>
        </authorList>
    </citation>
    <scope>NUCLEOTIDE SEQUENCE [LARGE SCALE GENOMIC DNA]</scope>
    <source>
        <strain evidence="10 11">HAL-9</strain>
    </source>
</reference>
<feature type="domain" description="PAC" evidence="9">
    <location>
        <begin position="453"/>
        <end position="506"/>
    </location>
</feature>
<evidence type="ECO:0000259" key="9">
    <source>
        <dbReference type="PROSITE" id="PS50113"/>
    </source>
</evidence>
<accession>A0A4U0NC00</accession>
<dbReference type="AlphaFoldDB" id="A0A4U0NC00"/>
<evidence type="ECO:0000256" key="2">
    <source>
        <dbReference type="ARBA" id="ARBA00012438"/>
    </source>
</evidence>
<dbReference type="PROSITE" id="PS50109">
    <property type="entry name" value="HIS_KIN"/>
    <property type="match status" value="1"/>
</dbReference>
<sequence length="849" mass="95718">MDHITAPIFQALFQSESPRIILKAEAPEFTILDYNVAHQSVTGRTKIDYRGESIWTAYDPAIAGGEGPELLAAALEQAVAENRLIKMPVFRYDILSDETGTVIQHWWQLEILPVAKDGSAATYLLVTTHDVTKEMMSERREQELNEELAATNEELAASNEELTATLEDLQVSHIQLENFSRELEERIAQGIQAIADSERSLRSLVMTAHYPLMILRGREWIIEIANQPLVNLWDKTIDAVTGHKLMEILPEIEGQPFPEFLRQVYDSGVGYGQEEQIFHYNSPTGPTTKYVSFYYDPLCDEKGNVVGIIVAADDITTKVQQRKKLEEALAKEQSLTEEMGVLNEELAATVEELSAANEDLLVSQDEIRRKNDDLIESEARFRLLIKQAPVGICVIRSHDLYVLEANDTYLNLVGKERAELEGRTIWEAVTEAAEDYAPILNQVIHTGVPFVATEHQVTLIRYGEPEDVFIDFVYEPVLKAEGHVTAILVVAIDVTEKVKARKAIEEAGERTRLAIESADIGTFEYSYTTYAIVTSERFNEIFGVSDPRSRLELLDTFHPDDVHLSTKAHAEAAIKGKMMYEARIVHRDKSIHWIRVQAKVFYGSAGMPNKLMGTVLDVTDFKRLQQQKDDFISIASHELKTPITSLKASLQFLQRIKDTPEHALFPRLLAQAERSMEKVSSLVEDLLNVSNMDKDATVLNKTTFTVKDLLDDCCGHIREFGKYKLVFEGDSLLQVHADERRIDQVVVNFVNNAVKYAPKSSKIYLRAEQINGFAKISVRDTGPGIPLEKQKQIFERYFRVDSSGREVSGLGLGLYISADIVHRHNGEIGVHSEEGQGATFWFTLPLNHD</sequence>
<dbReference type="NCBIfam" id="TIGR00229">
    <property type="entry name" value="sensory_box"/>
    <property type="match status" value="1"/>
</dbReference>
<dbReference type="Gene3D" id="2.10.70.100">
    <property type="match status" value="1"/>
</dbReference>
<dbReference type="CDD" id="cd00130">
    <property type="entry name" value="PAS"/>
    <property type="match status" value="1"/>
</dbReference>
<dbReference type="RefSeq" id="WP_136903157.1">
    <property type="nucleotide sequence ID" value="NZ_SUME01000011.1"/>
</dbReference>
<dbReference type="SUPFAM" id="SSF55785">
    <property type="entry name" value="PYP-like sensor domain (PAS domain)"/>
    <property type="match status" value="3"/>
</dbReference>
<feature type="domain" description="PAC" evidence="9">
    <location>
        <begin position="578"/>
        <end position="630"/>
    </location>
</feature>
<dbReference type="Proteomes" id="UP000306808">
    <property type="component" value="Unassembled WGS sequence"/>
</dbReference>
<dbReference type="InterPro" id="IPR001610">
    <property type="entry name" value="PAC"/>
</dbReference>
<dbReference type="SUPFAM" id="SSF47384">
    <property type="entry name" value="Homodimeric domain of signal transducing histidine kinase"/>
    <property type="match status" value="1"/>
</dbReference>
<dbReference type="SMART" id="SM00388">
    <property type="entry name" value="HisKA"/>
    <property type="match status" value="1"/>
</dbReference>
<dbReference type="SMART" id="SM00091">
    <property type="entry name" value="PAS"/>
    <property type="match status" value="4"/>
</dbReference>
<dbReference type="Pfam" id="PF08447">
    <property type="entry name" value="PAS_3"/>
    <property type="match status" value="1"/>
</dbReference>
<comment type="catalytic activity">
    <reaction evidence="1">
        <text>ATP + protein L-histidine = ADP + protein N-phospho-L-histidine.</text>
        <dbReference type="EC" id="2.7.13.3"/>
    </reaction>
</comment>
<keyword evidence="6" id="KW-0175">Coiled coil</keyword>
<dbReference type="PANTHER" id="PTHR43304">
    <property type="entry name" value="PHYTOCHROME-LIKE PROTEIN CPH1"/>
    <property type="match status" value="1"/>
</dbReference>
<evidence type="ECO:0000259" key="8">
    <source>
        <dbReference type="PROSITE" id="PS50112"/>
    </source>
</evidence>
<dbReference type="PANTHER" id="PTHR43304:SF1">
    <property type="entry name" value="PAC DOMAIN-CONTAINING PROTEIN"/>
    <property type="match status" value="1"/>
</dbReference>
<feature type="coiled-coil region" evidence="6">
    <location>
        <begin position="134"/>
        <end position="172"/>
    </location>
</feature>
<feature type="coiled-coil region" evidence="6">
    <location>
        <begin position="318"/>
        <end position="363"/>
    </location>
</feature>
<dbReference type="InterPro" id="IPR003661">
    <property type="entry name" value="HisK_dim/P_dom"/>
</dbReference>
<dbReference type="Gene3D" id="1.10.287.130">
    <property type="match status" value="1"/>
</dbReference>
<dbReference type="PROSITE" id="PS50113">
    <property type="entry name" value="PAC"/>
    <property type="match status" value="3"/>
</dbReference>
<evidence type="ECO:0000313" key="11">
    <source>
        <dbReference type="Proteomes" id="UP000306808"/>
    </source>
</evidence>
<dbReference type="CDD" id="cd00075">
    <property type="entry name" value="HATPase"/>
    <property type="match status" value="1"/>
</dbReference>
<dbReference type="PROSITE" id="PS50112">
    <property type="entry name" value="PAS"/>
    <property type="match status" value="1"/>
</dbReference>
<feature type="domain" description="PAS" evidence="8">
    <location>
        <begin position="377"/>
        <end position="424"/>
    </location>
</feature>
<dbReference type="PRINTS" id="PR00344">
    <property type="entry name" value="BCTRLSENSOR"/>
</dbReference>
<dbReference type="EMBL" id="SUME01000011">
    <property type="protein sequence ID" value="TJZ51416.1"/>
    <property type="molecule type" value="Genomic_DNA"/>
</dbReference>
<evidence type="ECO:0000256" key="5">
    <source>
        <dbReference type="ARBA" id="ARBA00022777"/>
    </source>
</evidence>
<keyword evidence="3" id="KW-0597">Phosphoprotein</keyword>
<dbReference type="GO" id="GO:0000155">
    <property type="term" value="F:phosphorelay sensor kinase activity"/>
    <property type="evidence" value="ECO:0007669"/>
    <property type="project" value="InterPro"/>
</dbReference>
<dbReference type="Gene3D" id="3.30.450.20">
    <property type="entry name" value="PAS domain"/>
    <property type="match status" value="4"/>
</dbReference>
<keyword evidence="11" id="KW-1185">Reference proteome</keyword>
<dbReference type="EC" id="2.7.13.3" evidence="2"/>
<evidence type="ECO:0000259" key="7">
    <source>
        <dbReference type="PROSITE" id="PS50109"/>
    </source>
</evidence>
<proteinExistence type="predicted"/>
<dbReference type="SMART" id="SM00387">
    <property type="entry name" value="HATPase_c"/>
    <property type="match status" value="1"/>
</dbReference>
<name>A0A4U0NC00_9SPHI</name>
<evidence type="ECO:0000256" key="4">
    <source>
        <dbReference type="ARBA" id="ARBA00022679"/>
    </source>
</evidence>
<dbReference type="InterPro" id="IPR000014">
    <property type="entry name" value="PAS"/>
</dbReference>
<evidence type="ECO:0000256" key="1">
    <source>
        <dbReference type="ARBA" id="ARBA00000085"/>
    </source>
</evidence>
<dbReference type="InterPro" id="IPR003594">
    <property type="entry name" value="HATPase_dom"/>
</dbReference>
<feature type="domain" description="Histidine kinase" evidence="7">
    <location>
        <begin position="634"/>
        <end position="848"/>
    </location>
</feature>
<dbReference type="CDD" id="cd00082">
    <property type="entry name" value="HisKA"/>
    <property type="match status" value="1"/>
</dbReference>
<keyword evidence="5" id="KW-0418">Kinase</keyword>
<dbReference type="InterPro" id="IPR000700">
    <property type="entry name" value="PAS-assoc_C"/>
</dbReference>
<dbReference type="Gene3D" id="3.30.565.10">
    <property type="entry name" value="Histidine kinase-like ATPase, C-terminal domain"/>
    <property type="match status" value="1"/>
</dbReference>
<dbReference type="InterPro" id="IPR013655">
    <property type="entry name" value="PAS_fold_3"/>
</dbReference>
<evidence type="ECO:0000313" key="10">
    <source>
        <dbReference type="EMBL" id="TJZ51416.1"/>
    </source>
</evidence>
<evidence type="ECO:0000256" key="6">
    <source>
        <dbReference type="SAM" id="Coils"/>
    </source>
</evidence>
<dbReference type="InterPro" id="IPR004358">
    <property type="entry name" value="Sig_transdc_His_kin-like_C"/>
</dbReference>
<dbReference type="SUPFAM" id="SSF55874">
    <property type="entry name" value="ATPase domain of HSP90 chaperone/DNA topoisomerase II/histidine kinase"/>
    <property type="match status" value="1"/>
</dbReference>
<evidence type="ECO:0000256" key="3">
    <source>
        <dbReference type="ARBA" id="ARBA00022553"/>
    </source>
</evidence>
<dbReference type="InterPro" id="IPR036097">
    <property type="entry name" value="HisK_dim/P_sf"/>
</dbReference>
<dbReference type="Pfam" id="PF00512">
    <property type="entry name" value="HisKA"/>
    <property type="match status" value="1"/>
</dbReference>
<dbReference type="InterPro" id="IPR035965">
    <property type="entry name" value="PAS-like_dom_sf"/>
</dbReference>
<dbReference type="SMART" id="SM00086">
    <property type="entry name" value="PAC"/>
    <property type="match status" value="3"/>
</dbReference>
<dbReference type="InterPro" id="IPR036890">
    <property type="entry name" value="HATPase_C_sf"/>
</dbReference>
<comment type="caution">
    <text evidence="10">The sequence shown here is derived from an EMBL/GenBank/DDBJ whole genome shotgun (WGS) entry which is preliminary data.</text>
</comment>
<dbReference type="Pfam" id="PF02518">
    <property type="entry name" value="HATPase_c"/>
    <property type="match status" value="1"/>
</dbReference>
<dbReference type="InterPro" id="IPR052162">
    <property type="entry name" value="Sensor_kinase/Photoreceptor"/>
</dbReference>
<dbReference type="FunFam" id="3.30.565.10:FF:000006">
    <property type="entry name" value="Sensor histidine kinase WalK"/>
    <property type="match status" value="1"/>
</dbReference>